<proteinExistence type="predicted"/>
<comment type="caution">
    <text evidence="1">The sequence shown here is derived from an EMBL/GenBank/DDBJ whole genome shotgun (WGS) entry which is preliminary data.</text>
</comment>
<name>A0A0P9Q891_PSESX</name>
<dbReference type="AlphaFoldDB" id="A0A0P9Q891"/>
<dbReference type="Proteomes" id="UP000050356">
    <property type="component" value="Unassembled WGS sequence"/>
</dbReference>
<sequence length="181" mass="20026">MQPLKQAACIHPNRSKELIMANEYLENGDFSDNLTHWTAPVGFEPDFKPKGEGQSIKLNTGVTVSQSIIELPAQRLHLEFDVLNAEDVDDVFFVVVVGGYNIKDEINLTQVVNFATQEWVHYSGDFDFQVQLRKCFLNISAPAETSSFSPSGLTKASPFGPVRFANLSLSTIDVKDAGETD</sequence>
<gene>
    <name evidence="1" type="ORF">ALO50_04146</name>
</gene>
<dbReference type="EMBL" id="LJQA01000421">
    <property type="protein sequence ID" value="KPW93984.1"/>
    <property type="molecule type" value="Genomic_DNA"/>
</dbReference>
<reference evidence="1 2" key="1">
    <citation type="submission" date="2015-09" db="EMBL/GenBank/DDBJ databases">
        <title>Genome announcement of multiple Pseudomonas syringae strains.</title>
        <authorList>
            <person name="Thakur S."/>
            <person name="Wang P.W."/>
            <person name="Gong Y."/>
            <person name="Weir B.S."/>
            <person name="Guttman D.S."/>
        </authorList>
    </citation>
    <scope>NUCLEOTIDE SEQUENCE [LARGE SCALE GENOMIC DNA]</scope>
    <source>
        <strain evidence="1 2">ICMP17524</strain>
    </source>
</reference>
<evidence type="ECO:0000313" key="1">
    <source>
        <dbReference type="EMBL" id="KPW93984.1"/>
    </source>
</evidence>
<dbReference type="Gene3D" id="2.60.120.260">
    <property type="entry name" value="Galactose-binding domain-like"/>
    <property type="match status" value="1"/>
</dbReference>
<accession>A0A0P9Q891</accession>
<protein>
    <submittedName>
        <fullName evidence="1">Uncharacterized protein</fullName>
    </submittedName>
</protein>
<organism evidence="1 2">
    <name type="scientific">Pseudomonas syringae pv. cerasicola</name>
    <dbReference type="NCBI Taxonomy" id="264451"/>
    <lineage>
        <taxon>Bacteria</taxon>
        <taxon>Pseudomonadati</taxon>
        <taxon>Pseudomonadota</taxon>
        <taxon>Gammaproteobacteria</taxon>
        <taxon>Pseudomonadales</taxon>
        <taxon>Pseudomonadaceae</taxon>
        <taxon>Pseudomonas</taxon>
        <taxon>Pseudomonas syringae</taxon>
    </lineage>
</organism>
<dbReference type="PATRIC" id="fig|264451.4.peg.467"/>
<evidence type="ECO:0000313" key="2">
    <source>
        <dbReference type="Proteomes" id="UP000050356"/>
    </source>
</evidence>